<name>A0A4Q1BIS4_TREME</name>
<feature type="compositionally biased region" description="Acidic residues" evidence="1">
    <location>
        <begin position="138"/>
        <end position="148"/>
    </location>
</feature>
<evidence type="ECO:0000256" key="1">
    <source>
        <dbReference type="SAM" id="MobiDB-lite"/>
    </source>
</evidence>
<keyword evidence="3" id="KW-1185">Reference proteome</keyword>
<dbReference type="InParanoid" id="A0A4Q1BIS4"/>
<reference evidence="2 3" key="1">
    <citation type="submission" date="2016-06" db="EMBL/GenBank/DDBJ databases">
        <title>Evolution of pathogenesis and genome organization in the Tremellales.</title>
        <authorList>
            <person name="Cuomo C."/>
            <person name="Litvintseva A."/>
            <person name="Heitman J."/>
            <person name="Chen Y."/>
            <person name="Sun S."/>
            <person name="Springer D."/>
            <person name="Dromer F."/>
            <person name="Young S."/>
            <person name="Zeng Q."/>
            <person name="Chapman S."/>
            <person name="Gujja S."/>
            <person name="Saif S."/>
            <person name="Birren B."/>
        </authorList>
    </citation>
    <scope>NUCLEOTIDE SEQUENCE [LARGE SCALE GENOMIC DNA]</scope>
    <source>
        <strain evidence="2 3">ATCC 28783</strain>
    </source>
</reference>
<evidence type="ECO:0000313" key="3">
    <source>
        <dbReference type="Proteomes" id="UP000289152"/>
    </source>
</evidence>
<feature type="compositionally biased region" description="Polar residues" evidence="1">
    <location>
        <begin position="121"/>
        <end position="130"/>
    </location>
</feature>
<evidence type="ECO:0000313" key="2">
    <source>
        <dbReference type="EMBL" id="RXK37593.1"/>
    </source>
</evidence>
<comment type="caution">
    <text evidence="2">The sequence shown here is derived from an EMBL/GenBank/DDBJ whole genome shotgun (WGS) entry which is preliminary data.</text>
</comment>
<dbReference type="Proteomes" id="UP000289152">
    <property type="component" value="Unassembled WGS sequence"/>
</dbReference>
<accession>A0A4Q1BIS4</accession>
<gene>
    <name evidence="2" type="ORF">M231_05135</name>
</gene>
<organism evidence="2 3">
    <name type="scientific">Tremella mesenterica</name>
    <name type="common">Jelly fungus</name>
    <dbReference type="NCBI Taxonomy" id="5217"/>
    <lineage>
        <taxon>Eukaryota</taxon>
        <taxon>Fungi</taxon>
        <taxon>Dikarya</taxon>
        <taxon>Basidiomycota</taxon>
        <taxon>Agaricomycotina</taxon>
        <taxon>Tremellomycetes</taxon>
        <taxon>Tremellales</taxon>
        <taxon>Tremellaceae</taxon>
        <taxon>Tremella</taxon>
    </lineage>
</organism>
<dbReference type="AlphaFoldDB" id="A0A4Q1BIS4"/>
<sequence length="148" mass="16622">MSSNGQDLMEGAKEFVCRIAELRHMVRWLGLDSASAEYFVRWQAAREEWKSVSDSAPDHHKSIAEGWINRTLSSFLDSLMADKHTSRRFVIDLATEYGVELEVSGTEHEPQEENLSVDDAGNTTQTQVTDTPRAVSEQDSDGNDNCDQ</sequence>
<feature type="region of interest" description="Disordered" evidence="1">
    <location>
        <begin position="102"/>
        <end position="148"/>
    </location>
</feature>
<dbReference type="EMBL" id="SDIL01000065">
    <property type="protein sequence ID" value="RXK37593.1"/>
    <property type="molecule type" value="Genomic_DNA"/>
</dbReference>
<proteinExistence type="predicted"/>
<protein>
    <submittedName>
        <fullName evidence="2">Uncharacterized protein</fullName>
    </submittedName>
</protein>